<comment type="similarity">
    <text evidence="3">Belongs to the nicotinamide ribonucleoside (NR) uptake permease (TC 4.B.1) family.</text>
</comment>
<keyword evidence="5" id="KW-0813">Transport</keyword>
<dbReference type="RefSeq" id="WP_071664173.1">
    <property type="nucleotide sequence ID" value="NZ_CP009654.1"/>
</dbReference>
<dbReference type="KEGG" id="frc:KX01_1268"/>
<evidence type="ECO:0000256" key="6">
    <source>
        <dbReference type="ARBA" id="ARBA00022475"/>
    </source>
</evidence>
<keyword evidence="8 10" id="KW-1133">Transmembrane helix</keyword>
<name>A0A1J0KRA0_9GAMM</name>
<comment type="subcellular location">
    <subcellularLocation>
        <location evidence="2">Cell membrane</location>
        <topology evidence="2">Multi-pass membrane protein</topology>
    </subcellularLocation>
</comment>
<evidence type="ECO:0000256" key="8">
    <source>
        <dbReference type="ARBA" id="ARBA00022989"/>
    </source>
</evidence>
<evidence type="ECO:0000256" key="10">
    <source>
        <dbReference type="SAM" id="Phobius"/>
    </source>
</evidence>
<evidence type="ECO:0000256" key="7">
    <source>
        <dbReference type="ARBA" id="ARBA00022692"/>
    </source>
</evidence>
<feature type="transmembrane region" description="Helical" evidence="10">
    <location>
        <begin position="80"/>
        <end position="96"/>
    </location>
</feature>
<evidence type="ECO:0000256" key="2">
    <source>
        <dbReference type="ARBA" id="ARBA00004651"/>
    </source>
</evidence>
<dbReference type="Pfam" id="PF04973">
    <property type="entry name" value="NMN_transporter"/>
    <property type="match status" value="1"/>
</dbReference>
<dbReference type="PANTHER" id="PTHR36122">
    <property type="entry name" value="NICOTINAMIDE RIBOSIDE TRANSPORTER PNUC"/>
    <property type="match status" value="1"/>
</dbReference>
<feature type="transmembrane region" description="Helical" evidence="10">
    <location>
        <begin position="58"/>
        <end position="75"/>
    </location>
</feature>
<evidence type="ECO:0000256" key="1">
    <source>
        <dbReference type="ARBA" id="ARBA00002672"/>
    </source>
</evidence>
<reference evidence="12" key="1">
    <citation type="submission" date="2014-10" db="EMBL/GenBank/DDBJ databases">
        <authorList>
            <person name="Kuske C.R."/>
            <person name="Challacombe J.F."/>
            <person name="Daligault H.E."/>
            <person name="Davenport K.W."/>
            <person name="Johnson S.L."/>
            <person name="Siddaramappa S."/>
            <person name="Petersen J.M."/>
        </authorList>
    </citation>
    <scope>NUCLEOTIDE SEQUENCE [LARGE SCALE GENOMIC DNA]</scope>
    <source>
        <strain evidence="12">CA97-1460</strain>
    </source>
</reference>
<evidence type="ECO:0000313" key="12">
    <source>
        <dbReference type="Proteomes" id="UP000182521"/>
    </source>
</evidence>
<feature type="transmembrane region" description="Helical" evidence="10">
    <location>
        <begin position="225"/>
        <end position="245"/>
    </location>
</feature>
<evidence type="ECO:0000313" key="11">
    <source>
        <dbReference type="EMBL" id="APC96227.1"/>
    </source>
</evidence>
<proteinExistence type="inferred from homology"/>
<feature type="transmembrane region" description="Helical" evidence="10">
    <location>
        <begin position="200"/>
        <end position="219"/>
    </location>
</feature>
<protein>
    <recommendedName>
        <fullName evidence="4">Nicotinamide riboside transporter PnuC</fullName>
    </recommendedName>
</protein>
<sequence>MQTAISNFFSQVFNYLKNLKKTKLKDIFNDWNIYEIAWLFLSTTILACISFITADKYLTLTLVATVTGMLNLVLIAKGKILNYFFAFIYNLTYAYFCLLEGIYGQAILFIFFFFPMQFYGLYCWTKPESTDTNSTIVTKSLSLKQQIILLISVIISAFLYGIFILKGFFHQEIGLVADSLTGVISVIAIFLMVKAYVEQWILWIIINVLSTIIWIQQYYTGTDSGGIAFLAMWLIYLLNSIYGYINWIKLQKNQN</sequence>
<dbReference type="GO" id="GO:0005886">
    <property type="term" value="C:plasma membrane"/>
    <property type="evidence" value="ECO:0007669"/>
    <property type="project" value="UniProtKB-SubCell"/>
</dbReference>
<evidence type="ECO:0000256" key="5">
    <source>
        <dbReference type="ARBA" id="ARBA00022448"/>
    </source>
</evidence>
<feature type="transmembrane region" description="Helical" evidence="10">
    <location>
        <begin position="175"/>
        <end position="193"/>
    </location>
</feature>
<dbReference type="InterPro" id="IPR006419">
    <property type="entry name" value="NMN_transpt_PnuC"/>
</dbReference>
<evidence type="ECO:0000256" key="3">
    <source>
        <dbReference type="ARBA" id="ARBA00006669"/>
    </source>
</evidence>
<organism evidence="11 12">
    <name type="scientific">Francisella frigiditurris</name>
    <dbReference type="NCBI Taxonomy" id="1542390"/>
    <lineage>
        <taxon>Bacteria</taxon>
        <taxon>Pseudomonadati</taxon>
        <taxon>Pseudomonadota</taxon>
        <taxon>Gammaproteobacteria</taxon>
        <taxon>Thiotrichales</taxon>
        <taxon>Francisellaceae</taxon>
        <taxon>Francisella</taxon>
    </lineage>
</organism>
<dbReference type="NCBIfam" id="TIGR01528">
    <property type="entry name" value="NMN_trans_PnuC"/>
    <property type="match status" value="1"/>
</dbReference>
<feature type="transmembrane region" description="Helical" evidence="10">
    <location>
        <begin position="102"/>
        <end position="125"/>
    </location>
</feature>
<dbReference type="EMBL" id="CP009654">
    <property type="protein sequence ID" value="APC96227.1"/>
    <property type="molecule type" value="Genomic_DNA"/>
</dbReference>
<keyword evidence="7 10" id="KW-0812">Transmembrane</keyword>
<accession>A0A1J0KRA0</accession>
<gene>
    <name evidence="11" type="primary">pnuC</name>
    <name evidence="11" type="ORF">KX01_1268</name>
</gene>
<dbReference type="OrthoDB" id="9791248at2"/>
<dbReference type="AlphaFoldDB" id="A0A1J0KRA0"/>
<keyword evidence="9 10" id="KW-0472">Membrane</keyword>
<evidence type="ECO:0000256" key="4">
    <source>
        <dbReference type="ARBA" id="ARBA00017522"/>
    </source>
</evidence>
<evidence type="ECO:0000256" key="9">
    <source>
        <dbReference type="ARBA" id="ARBA00023136"/>
    </source>
</evidence>
<keyword evidence="6" id="KW-1003">Cell membrane</keyword>
<dbReference type="Proteomes" id="UP000182521">
    <property type="component" value="Chromosome"/>
</dbReference>
<feature type="transmembrane region" description="Helical" evidence="10">
    <location>
        <begin position="31"/>
        <end position="52"/>
    </location>
</feature>
<dbReference type="PANTHER" id="PTHR36122:SF2">
    <property type="entry name" value="NICOTINAMIDE RIBOSIDE TRANSPORTER PNUC"/>
    <property type="match status" value="1"/>
</dbReference>
<dbReference type="STRING" id="1542390.KX01_1268"/>
<dbReference type="GO" id="GO:0034257">
    <property type="term" value="F:nicotinamide riboside transmembrane transporter activity"/>
    <property type="evidence" value="ECO:0007669"/>
    <property type="project" value="InterPro"/>
</dbReference>
<feature type="transmembrane region" description="Helical" evidence="10">
    <location>
        <begin position="146"/>
        <end position="169"/>
    </location>
</feature>
<keyword evidence="12" id="KW-1185">Reference proteome</keyword>
<comment type="function">
    <text evidence="1">Required for nicotinamide riboside transport across the inner membrane.</text>
</comment>